<protein>
    <submittedName>
        <fullName evidence="2">HNH endonuclease</fullName>
    </submittedName>
</protein>
<keyword evidence="2" id="KW-0255">Endonuclease</keyword>
<reference evidence="2 3" key="1">
    <citation type="submission" date="2020-02" db="EMBL/GenBank/DDBJ databases">
        <title>Genome sequences of Thiorhodococcus mannitoliphagus and Thiorhodococcus minor, purple sulfur photosynthetic bacteria in the gammaproteobacterial family, Chromatiaceae.</title>
        <authorList>
            <person name="Aviles F.A."/>
            <person name="Meyer T.E."/>
            <person name="Kyndt J.A."/>
        </authorList>
    </citation>
    <scope>NUCLEOTIDE SEQUENCE [LARGE SCALE GENOMIC DNA]</scope>
    <source>
        <strain evidence="2 3">DSM 11518</strain>
    </source>
</reference>
<accession>A0A6M0K6T3</accession>
<dbReference type="RefSeq" id="WP_164454940.1">
    <property type="nucleotide sequence ID" value="NZ_JAAIJQ010000083.1"/>
</dbReference>
<dbReference type="Proteomes" id="UP000483379">
    <property type="component" value="Unassembled WGS sequence"/>
</dbReference>
<dbReference type="EMBL" id="JAAIJQ010000083">
    <property type="protein sequence ID" value="NEV64307.1"/>
    <property type="molecule type" value="Genomic_DNA"/>
</dbReference>
<name>A0A6M0K6T3_9GAMM</name>
<dbReference type="Pfam" id="PF13391">
    <property type="entry name" value="HNH_2"/>
    <property type="match status" value="1"/>
</dbReference>
<evidence type="ECO:0000313" key="3">
    <source>
        <dbReference type="Proteomes" id="UP000483379"/>
    </source>
</evidence>
<dbReference type="GO" id="GO:0004519">
    <property type="term" value="F:endonuclease activity"/>
    <property type="evidence" value="ECO:0007669"/>
    <property type="project" value="UniProtKB-KW"/>
</dbReference>
<sequence>MCGLGSGLIEGAHIYPVEASDSKDELWNGIALCRNHHRAFDLHRIAVHTDTWQLEIHPDLHSASQTVGSAIWAFSRTFRSRIQVFNEPLKLICKSLIF</sequence>
<evidence type="ECO:0000259" key="1">
    <source>
        <dbReference type="Pfam" id="PF13391"/>
    </source>
</evidence>
<proteinExistence type="predicted"/>
<keyword evidence="3" id="KW-1185">Reference proteome</keyword>
<organism evidence="2 3">
    <name type="scientific">Thiorhodococcus minor</name>
    <dbReference type="NCBI Taxonomy" id="57489"/>
    <lineage>
        <taxon>Bacteria</taxon>
        <taxon>Pseudomonadati</taxon>
        <taxon>Pseudomonadota</taxon>
        <taxon>Gammaproteobacteria</taxon>
        <taxon>Chromatiales</taxon>
        <taxon>Chromatiaceae</taxon>
        <taxon>Thiorhodococcus</taxon>
    </lineage>
</organism>
<gene>
    <name evidence="2" type="ORF">G3446_20870</name>
</gene>
<evidence type="ECO:0000313" key="2">
    <source>
        <dbReference type="EMBL" id="NEV64307.1"/>
    </source>
</evidence>
<dbReference type="AlphaFoldDB" id="A0A6M0K6T3"/>
<keyword evidence="2" id="KW-0540">Nuclease</keyword>
<keyword evidence="2" id="KW-0378">Hydrolase</keyword>
<comment type="caution">
    <text evidence="2">The sequence shown here is derived from an EMBL/GenBank/DDBJ whole genome shotgun (WGS) entry which is preliminary data.</text>
</comment>
<dbReference type="InterPro" id="IPR003615">
    <property type="entry name" value="HNH_nuc"/>
</dbReference>
<feature type="domain" description="HNH nuclease" evidence="1">
    <location>
        <begin position="2"/>
        <end position="47"/>
    </location>
</feature>